<protein>
    <submittedName>
        <fullName evidence="1">Uncharacterized protein</fullName>
    </submittedName>
</protein>
<accession>A0A3N4IWJ1</accession>
<reference evidence="1 2" key="1">
    <citation type="journal article" date="2018" name="Nat. Ecol. Evol.">
        <title>Pezizomycetes genomes reveal the molecular basis of ectomycorrhizal truffle lifestyle.</title>
        <authorList>
            <person name="Murat C."/>
            <person name="Payen T."/>
            <person name="Noel B."/>
            <person name="Kuo A."/>
            <person name="Morin E."/>
            <person name="Chen J."/>
            <person name="Kohler A."/>
            <person name="Krizsan K."/>
            <person name="Balestrini R."/>
            <person name="Da Silva C."/>
            <person name="Montanini B."/>
            <person name="Hainaut M."/>
            <person name="Levati E."/>
            <person name="Barry K.W."/>
            <person name="Belfiori B."/>
            <person name="Cichocki N."/>
            <person name="Clum A."/>
            <person name="Dockter R.B."/>
            <person name="Fauchery L."/>
            <person name="Guy J."/>
            <person name="Iotti M."/>
            <person name="Le Tacon F."/>
            <person name="Lindquist E.A."/>
            <person name="Lipzen A."/>
            <person name="Malagnac F."/>
            <person name="Mello A."/>
            <person name="Molinier V."/>
            <person name="Miyauchi S."/>
            <person name="Poulain J."/>
            <person name="Riccioni C."/>
            <person name="Rubini A."/>
            <person name="Sitrit Y."/>
            <person name="Splivallo R."/>
            <person name="Traeger S."/>
            <person name="Wang M."/>
            <person name="Zifcakova L."/>
            <person name="Wipf D."/>
            <person name="Zambonelli A."/>
            <person name="Paolocci F."/>
            <person name="Nowrousian M."/>
            <person name="Ottonello S."/>
            <person name="Baldrian P."/>
            <person name="Spatafora J.W."/>
            <person name="Henrissat B."/>
            <person name="Nagy L.G."/>
            <person name="Aury J.M."/>
            <person name="Wincker P."/>
            <person name="Grigoriev I.V."/>
            <person name="Bonfante P."/>
            <person name="Martin F.M."/>
        </authorList>
    </citation>
    <scope>NUCLEOTIDE SEQUENCE [LARGE SCALE GENOMIC DNA]</scope>
    <source>
        <strain evidence="1 2">120613-1</strain>
    </source>
</reference>
<proteinExistence type="predicted"/>
<keyword evidence="2" id="KW-1185">Reference proteome</keyword>
<evidence type="ECO:0000313" key="1">
    <source>
        <dbReference type="EMBL" id="RPA88600.1"/>
    </source>
</evidence>
<dbReference type="AlphaFoldDB" id="A0A3N4IWJ1"/>
<dbReference type="EMBL" id="ML120757">
    <property type="protein sequence ID" value="RPA88600.1"/>
    <property type="molecule type" value="Genomic_DNA"/>
</dbReference>
<dbReference type="OrthoDB" id="9977870at2759"/>
<gene>
    <name evidence="1" type="ORF">L873DRAFT_1725442</name>
</gene>
<organism evidence="1 2">
    <name type="scientific">Choiromyces venosus 120613-1</name>
    <dbReference type="NCBI Taxonomy" id="1336337"/>
    <lineage>
        <taxon>Eukaryota</taxon>
        <taxon>Fungi</taxon>
        <taxon>Dikarya</taxon>
        <taxon>Ascomycota</taxon>
        <taxon>Pezizomycotina</taxon>
        <taxon>Pezizomycetes</taxon>
        <taxon>Pezizales</taxon>
        <taxon>Tuberaceae</taxon>
        <taxon>Choiromyces</taxon>
    </lineage>
</organism>
<feature type="non-terminal residue" evidence="1">
    <location>
        <position position="1"/>
    </location>
</feature>
<evidence type="ECO:0000313" key="2">
    <source>
        <dbReference type="Proteomes" id="UP000276215"/>
    </source>
</evidence>
<sequence length="50" mass="5663">FTLTLTDPPHRLPKCCSDLHVPLKHVNKLVSYQTSHPLLLITSMPRGGLW</sequence>
<dbReference type="Proteomes" id="UP000276215">
    <property type="component" value="Unassembled WGS sequence"/>
</dbReference>
<name>A0A3N4IWJ1_9PEZI</name>